<keyword evidence="2" id="KW-0521">NADP</keyword>
<dbReference type="OrthoDB" id="27214at2759"/>
<dbReference type="Pfam" id="PF13561">
    <property type="entry name" value="adh_short_C2"/>
    <property type="match status" value="1"/>
</dbReference>
<dbReference type="Proteomes" id="UP000663841">
    <property type="component" value="Unassembled WGS sequence"/>
</dbReference>
<dbReference type="PRINTS" id="PR00081">
    <property type="entry name" value="GDHRDH"/>
</dbReference>
<dbReference type="Gene3D" id="3.40.50.720">
    <property type="entry name" value="NAD(P)-binding Rossmann-like Domain"/>
    <property type="match status" value="1"/>
</dbReference>
<dbReference type="InterPro" id="IPR020904">
    <property type="entry name" value="Sc_DH/Rdtase_CS"/>
</dbReference>
<evidence type="ECO:0000256" key="1">
    <source>
        <dbReference type="ARBA" id="ARBA00006484"/>
    </source>
</evidence>
<dbReference type="AlphaFoldDB" id="A0A8H3H1T8"/>
<comment type="similarity">
    <text evidence="1">Belongs to the short-chain dehydrogenases/reductases (SDR) family.</text>
</comment>
<dbReference type="PANTHER" id="PTHR42760:SF121">
    <property type="entry name" value="3-OXOACYL-(ACYL-CARRIER-PROTEIN) REDUCTASE"/>
    <property type="match status" value="1"/>
</dbReference>
<dbReference type="PANTHER" id="PTHR42760">
    <property type="entry name" value="SHORT-CHAIN DEHYDROGENASES/REDUCTASES FAMILY MEMBER"/>
    <property type="match status" value="1"/>
</dbReference>
<evidence type="ECO:0000313" key="3">
    <source>
        <dbReference type="EMBL" id="CAE6479443.1"/>
    </source>
</evidence>
<dbReference type="FunFam" id="3.40.50.720:FF:000084">
    <property type="entry name" value="Short-chain dehydrogenase reductase"/>
    <property type="match status" value="1"/>
</dbReference>
<dbReference type="EMBL" id="CAJMWW010000649">
    <property type="protein sequence ID" value="CAE6479443.1"/>
    <property type="molecule type" value="Genomic_DNA"/>
</dbReference>
<dbReference type="GO" id="GO:0006633">
    <property type="term" value="P:fatty acid biosynthetic process"/>
    <property type="evidence" value="ECO:0007669"/>
    <property type="project" value="TreeGrafter"/>
</dbReference>
<proteinExistence type="inferred from homology"/>
<dbReference type="InterPro" id="IPR036291">
    <property type="entry name" value="NAD(P)-bd_dom_sf"/>
</dbReference>
<dbReference type="InterPro" id="IPR002347">
    <property type="entry name" value="SDR_fam"/>
</dbReference>
<evidence type="ECO:0000256" key="2">
    <source>
        <dbReference type="ARBA" id="ARBA00022857"/>
    </source>
</evidence>
<dbReference type="GO" id="GO:0016616">
    <property type="term" value="F:oxidoreductase activity, acting on the CH-OH group of donors, NAD or NADP as acceptor"/>
    <property type="evidence" value="ECO:0007669"/>
    <property type="project" value="TreeGrafter"/>
</dbReference>
<evidence type="ECO:0000313" key="4">
    <source>
        <dbReference type="Proteomes" id="UP000663841"/>
    </source>
</evidence>
<protein>
    <recommendedName>
        <fullName evidence="5">3-oxoacyl-[acyl-carrier-protein] reductase FabG</fullName>
    </recommendedName>
</protein>
<dbReference type="SUPFAM" id="SSF51735">
    <property type="entry name" value="NAD(P)-binding Rossmann-fold domains"/>
    <property type="match status" value="1"/>
</dbReference>
<dbReference type="PRINTS" id="PR00080">
    <property type="entry name" value="SDRFAMILY"/>
</dbReference>
<gene>
    <name evidence="3" type="ORF">RDB_LOCUS202632</name>
</gene>
<dbReference type="GO" id="GO:0048038">
    <property type="term" value="F:quinone binding"/>
    <property type="evidence" value="ECO:0007669"/>
    <property type="project" value="TreeGrafter"/>
</dbReference>
<reference evidence="3" key="1">
    <citation type="submission" date="2021-01" db="EMBL/GenBank/DDBJ databases">
        <authorList>
            <person name="Kaushik A."/>
        </authorList>
    </citation>
    <scope>NUCLEOTIDE SEQUENCE</scope>
    <source>
        <strain evidence="3">AG3-T5</strain>
    </source>
</reference>
<evidence type="ECO:0008006" key="5">
    <source>
        <dbReference type="Google" id="ProtNLM"/>
    </source>
</evidence>
<dbReference type="PROSITE" id="PS00061">
    <property type="entry name" value="ADH_SHORT"/>
    <property type="match status" value="1"/>
</dbReference>
<accession>A0A8H3H1T8</accession>
<sequence length="277" mass="28850">MMMRPIQKGPNWVGVLVLTHCVQSIMPKIAVVTGAARGIGRAIALRLAADGIDMAVSDLTDKQAALDELVKEIDAAGQKAIAVACDVTKESEVQDLVKKTVDTFGGLDIMVANAGIHGDHVSILDVSDEVFDRFINVNLKGVLYCYRAAAVQMIKQGRGGRIIGASSGSGLRARPGAVGYCASKFGVRAITQTAALEWGQYGITVNSYAPGFINTPMVAEAGGGKDGENYLHLMQINGIKRIGAAEEVAAVVGFLASDGASYVTGQTIAVNGGNVLT</sequence>
<organism evidence="3 4">
    <name type="scientific">Rhizoctonia solani</name>
    <dbReference type="NCBI Taxonomy" id="456999"/>
    <lineage>
        <taxon>Eukaryota</taxon>
        <taxon>Fungi</taxon>
        <taxon>Dikarya</taxon>
        <taxon>Basidiomycota</taxon>
        <taxon>Agaricomycotina</taxon>
        <taxon>Agaricomycetes</taxon>
        <taxon>Cantharellales</taxon>
        <taxon>Ceratobasidiaceae</taxon>
        <taxon>Rhizoctonia</taxon>
    </lineage>
</organism>
<dbReference type="NCBIfam" id="NF005559">
    <property type="entry name" value="PRK07231.1"/>
    <property type="match status" value="1"/>
</dbReference>
<comment type="caution">
    <text evidence="3">The sequence shown here is derived from an EMBL/GenBank/DDBJ whole genome shotgun (WGS) entry which is preliminary data.</text>
</comment>
<name>A0A8H3H1T8_9AGAM</name>